<accession>A0ABN9XAF2</accession>
<proteinExistence type="predicted"/>
<reference evidence="2" key="1">
    <citation type="submission" date="2023-10" db="EMBL/GenBank/DDBJ databases">
        <authorList>
            <person name="Chen Y."/>
            <person name="Shah S."/>
            <person name="Dougan E. K."/>
            <person name="Thang M."/>
            <person name="Chan C."/>
        </authorList>
    </citation>
    <scope>NUCLEOTIDE SEQUENCE [LARGE SCALE GENOMIC DNA]</scope>
</reference>
<evidence type="ECO:0000313" key="3">
    <source>
        <dbReference type="Proteomes" id="UP001189429"/>
    </source>
</evidence>
<name>A0ABN9XAF2_9DINO</name>
<dbReference type="EMBL" id="CAUYUJ010020201">
    <property type="protein sequence ID" value="CAK0896514.1"/>
    <property type="molecule type" value="Genomic_DNA"/>
</dbReference>
<sequence length="146" mass="15279">GVRMAAGRRGGGAFPARFLRRPEALPDLVAGVGTRGALATDAESREAGLHDQMRDMMADDDDDDYDNVAPGGPRRGARLLQVGSGARAEEVAGLRDSAAALSAALGPQWNGDRLEADAKQKTDALLQGIAGHKAFGALNNMLNMLR</sequence>
<comment type="caution">
    <text evidence="2">The sequence shown here is derived from an EMBL/GenBank/DDBJ whole genome shotgun (WGS) entry which is preliminary data.</text>
</comment>
<gene>
    <name evidence="2" type="ORF">PCOR1329_LOCUS74968</name>
</gene>
<evidence type="ECO:0000313" key="2">
    <source>
        <dbReference type="EMBL" id="CAK0896514.1"/>
    </source>
</evidence>
<keyword evidence="3" id="KW-1185">Reference proteome</keyword>
<feature type="non-terminal residue" evidence="2">
    <location>
        <position position="1"/>
    </location>
</feature>
<protein>
    <submittedName>
        <fullName evidence="2">Uncharacterized protein</fullName>
    </submittedName>
</protein>
<feature type="region of interest" description="Disordered" evidence="1">
    <location>
        <begin position="56"/>
        <end position="77"/>
    </location>
</feature>
<evidence type="ECO:0000256" key="1">
    <source>
        <dbReference type="SAM" id="MobiDB-lite"/>
    </source>
</evidence>
<dbReference type="Proteomes" id="UP001189429">
    <property type="component" value="Unassembled WGS sequence"/>
</dbReference>
<organism evidence="2 3">
    <name type="scientific">Prorocentrum cordatum</name>
    <dbReference type="NCBI Taxonomy" id="2364126"/>
    <lineage>
        <taxon>Eukaryota</taxon>
        <taxon>Sar</taxon>
        <taxon>Alveolata</taxon>
        <taxon>Dinophyceae</taxon>
        <taxon>Prorocentrales</taxon>
        <taxon>Prorocentraceae</taxon>
        <taxon>Prorocentrum</taxon>
    </lineage>
</organism>